<gene>
    <name evidence="2" type="ORF">HUG15_20815</name>
</gene>
<dbReference type="InterPro" id="IPR003673">
    <property type="entry name" value="CoA-Trfase_fam_III"/>
</dbReference>
<dbReference type="InterPro" id="IPR050483">
    <property type="entry name" value="CoA-transferase_III_domain"/>
</dbReference>
<name>A0A7T7CDA0_9BACI</name>
<dbReference type="Proteomes" id="UP000595823">
    <property type="component" value="Chromosome"/>
</dbReference>
<proteinExistence type="predicted"/>
<sequence length="394" mass="44350">MLNGVKVLSFTHFLQGPAAVQMLADVGADVIKIEPPKGSFERHWAGADTYKNGVSFFHLLGNRNQRSLSIDLQTDEGKEICYRLIQDADVLIENYRPGVMDKLGFSYKTLKQKNSKLIYCSCTGYGSDGPYKDRPGQDLLLQALGGLTFLTGDHKSPPTPVGTAIVDQHSAVLAAFGVVAALVERERTGEGKKVDVNLLNSAIDLQIEPFTYYLNKGSLWERTKTNLATQFHPAPYGVYGTLDGWLALSFTPIDKLTKVFNNDALKPYSQNDQSTYREKINQIIVQELKKKTTDDWMKVFSENGIWYAPVNDYKQVENDPQIKWNKVIEEIEHPDAGEIKILNHPINYNGESPAVRQYPPRLGEHTGQILEENGYSNKEIKELQQKNVVFTHKQ</sequence>
<organism evidence="2 3">
    <name type="scientific">Salicibibacter cibarius</name>
    <dbReference type="NCBI Taxonomy" id="2743000"/>
    <lineage>
        <taxon>Bacteria</taxon>
        <taxon>Bacillati</taxon>
        <taxon>Bacillota</taxon>
        <taxon>Bacilli</taxon>
        <taxon>Bacillales</taxon>
        <taxon>Bacillaceae</taxon>
        <taxon>Salicibibacter</taxon>
    </lineage>
</organism>
<dbReference type="KEGG" id="scia:HUG15_20815"/>
<dbReference type="Gene3D" id="3.30.1540.10">
    <property type="entry name" value="formyl-coa transferase, domain 3"/>
    <property type="match status" value="1"/>
</dbReference>
<reference evidence="2 3" key="1">
    <citation type="submission" date="2020-06" db="EMBL/GenBank/DDBJ databases">
        <title>Genomic analysis of Salicibibacter sp. NKC5-3.</title>
        <authorList>
            <person name="Oh Y.J."/>
        </authorList>
    </citation>
    <scope>NUCLEOTIDE SEQUENCE [LARGE SCALE GENOMIC DNA]</scope>
    <source>
        <strain evidence="2 3">NKC5-3</strain>
    </source>
</reference>
<dbReference type="Gene3D" id="3.40.50.10540">
    <property type="entry name" value="Crotonobetainyl-coa:carnitine coa-transferase, domain 1"/>
    <property type="match status" value="1"/>
</dbReference>
<evidence type="ECO:0000256" key="1">
    <source>
        <dbReference type="ARBA" id="ARBA00022679"/>
    </source>
</evidence>
<keyword evidence="1 2" id="KW-0808">Transferase</keyword>
<dbReference type="PANTHER" id="PTHR48207:SF4">
    <property type="entry name" value="BLL6097 PROTEIN"/>
    <property type="match status" value="1"/>
</dbReference>
<dbReference type="GO" id="GO:0008410">
    <property type="term" value="F:CoA-transferase activity"/>
    <property type="evidence" value="ECO:0007669"/>
    <property type="project" value="TreeGrafter"/>
</dbReference>
<keyword evidence="3" id="KW-1185">Reference proteome</keyword>
<dbReference type="SUPFAM" id="SSF89796">
    <property type="entry name" value="CoA-transferase family III (CaiB/BaiF)"/>
    <property type="match status" value="1"/>
</dbReference>
<evidence type="ECO:0000313" key="3">
    <source>
        <dbReference type="Proteomes" id="UP000595823"/>
    </source>
</evidence>
<dbReference type="InterPro" id="IPR044855">
    <property type="entry name" value="CoA-Trfase_III_dom3_sf"/>
</dbReference>
<protein>
    <submittedName>
        <fullName evidence="2">CoA transferase</fullName>
    </submittedName>
</protein>
<dbReference type="InterPro" id="IPR023606">
    <property type="entry name" value="CoA-Trfase_III_dom_1_sf"/>
</dbReference>
<dbReference type="EMBL" id="CP054705">
    <property type="protein sequence ID" value="QQK77777.1"/>
    <property type="molecule type" value="Genomic_DNA"/>
</dbReference>
<dbReference type="Pfam" id="PF02515">
    <property type="entry name" value="CoA_transf_3"/>
    <property type="match status" value="1"/>
</dbReference>
<dbReference type="AlphaFoldDB" id="A0A7T7CDA0"/>
<evidence type="ECO:0000313" key="2">
    <source>
        <dbReference type="EMBL" id="QQK77777.1"/>
    </source>
</evidence>
<dbReference type="PANTHER" id="PTHR48207">
    <property type="entry name" value="SUCCINATE--HYDROXYMETHYLGLUTARATE COA-TRANSFERASE"/>
    <property type="match status" value="1"/>
</dbReference>
<dbReference type="RefSeq" id="WP_200125439.1">
    <property type="nucleotide sequence ID" value="NZ_CP054705.1"/>
</dbReference>
<accession>A0A7T7CDA0</accession>